<dbReference type="Proteomes" id="UP000244722">
    <property type="component" value="Unassembled WGS sequence"/>
</dbReference>
<accession>A0A2T6ZI27</accession>
<keyword evidence="9" id="KW-1185">Reference proteome</keyword>
<evidence type="ECO:0000256" key="6">
    <source>
        <dbReference type="ARBA" id="ARBA00023242"/>
    </source>
</evidence>
<dbReference type="GO" id="GO:0031080">
    <property type="term" value="C:nuclear pore outer ring"/>
    <property type="evidence" value="ECO:0007669"/>
    <property type="project" value="TreeGrafter"/>
</dbReference>
<dbReference type="PANTHER" id="PTHR13405">
    <property type="entry name" value="NUCLEAR PORE COMPLEX PROTEIN NUP133"/>
    <property type="match status" value="1"/>
</dbReference>
<dbReference type="Gene3D" id="1.20.58.1380">
    <property type="match status" value="1"/>
</dbReference>
<keyword evidence="4" id="KW-0653">Protein transport</keyword>
<dbReference type="GO" id="GO:0016973">
    <property type="term" value="P:poly(A)+ mRNA export from nucleus"/>
    <property type="evidence" value="ECO:0007669"/>
    <property type="project" value="TreeGrafter"/>
</dbReference>
<keyword evidence="3" id="KW-0509">mRNA transport</keyword>
<dbReference type="EMBL" id="NESQ01000247">
    <property type="protein sequence ID" value="PUU75150.1"/>
    <property type="molecule type" value="Genomic_DNA"/>
</dbReference>
<dbReference type="InterPro" id="IPR037624">
    <property type="entry name" value="Nup133-like"/>
</dbReference>
<dbReference type="AlphaFoldDB" id="A0A2T6ZI27"/>
<protein>
    <submittedName>
        <fullName evidence="8">Non-repetitive/WGA-negative nucleoporin C-terminal-domain-containing protein</fullName>
    </submittedName>
</protein>
<feature type="domain" description="Nucleoporin Nup133/Nup155-like C-terminal" evidence="7">
    <location>
        <begin position="12"/>
        <end position="257"/>
    </location>
</feature>
<gene>
    <name evidence="8" type="ORF">B9Z19DRAFT_1195683</name>
</gene>
<evidence type="ECO:0000313" key="8">
    <source>
        <dbReference type="EMBL" id="PUU75150.1"/>
    </source>
</evidence>
<name>A0A2T6ZI27_TUBBO</name>
<dbReference type="GO" id="GO:0017056">
    <property type="term" value="F:structural constituent of nuclear pore"/>
    <property type="evidence" value="ECO:0007669"/>
    <property type="project" value="InterPro"/>
</dbReference>
<keyword evidence="6" id="KW-0539">Nucleus</keyword>
<dbReference type="GO" id="GO:0006606">
    <property type="term" value="P:protein import into nucleus"/>
    <property type="evidence" value="ECO:0007669"/>
    <property type="project" value="TreeGrafter"/>
</dbReference>
<evidence type="ECO:0000259" key="7">
    <source>
        <dbReference type="Pfam" id="PF03177"/>
    </source>
</evidence>
<dbReference type="Pfam" id="PF03177">
    <property type="entry name" value="Nucleoporin_C"/>
    <property type="match status" value="1"/>
</dbReference>
<evidence type="ECO:0000256" key="5">
    <source>
        <dbReference type="ARBA" id="ARBA00023010"/>
    </source>
</evidence>
<keyword evidence="2" id="KW-0813">Transport</keyword>
<dbReference type="OrthoDB" id="103454at2759"/>
<comment type="caution">
    <text evidence="8">The sequence shown here is derived from an EMBL/GenBank/DDBJ whole genome shotgun (WGS) entry which is preliminary data.</text>
</comment>
<dbReference type="GO" id="GO:0000972">
    <property type="term" value="P:transcription-dependent tethering of RNA polymerase II gene DNA at nuclear periphery"/>
    <property type="evidence" value="ECO:0007669"/>
    <property type="project" value="TreeGrafter"/>
</dbReference>
<evidence type="ECO:0000256" key="1">
    <source>
        <dbReference type="ARBA" id="ARBA00004259"/>
    </source>
</evidence>
<comment type="subcellular location">
    <subcellularLocation>
        <location evidence="1">Nucleus envelope</location>
    </subcellularLocation>
</comment>
<keyword evidence="5" id="KW-0811">Translocation</keyword>
<dbReference type="STRING" id="42251.A0A2T6ZI27"/>
<evidence type="ECO:0000256" key="3">
    <source>
        <dbReference type="ARBA" id="ARBA00022816"/>
    </source>
</evidence>
<evidence type="ECO:0000256" key="4">
    <source>
        <dbReference type="ARBA" id="ARBA00022927"/>
    </source>
</evidence>
<dbReference type="InterPro" id="IPR007187">
    <property type="entry name" value="Nucleoporin_Nup133/Nup155_C"/>
</dbReference>
<dbReference type="PANTHER" id="PTHR13405:SF11">
    <property type="entry name" value="NUCLEAR PORE COMPLEX PROTEIN NUP133"/>
    <property type="match status" value="1"/>
</dbReference>
<proteinExistence type="predicted"/>
<organism evidence="8 9">
    <name type="scientific">Tuber borchii</name>
    <name type="common">White truffle</name>
    <dbReference type="NCBI Taxonomy" id="42251"/>
    <lineage>
        <taxon>Eukaryota</taxon>
        <taxon>Fungi</taxon>
        <taxon>Dikarya</taxon>
        <taxon>Ascomycota</taxon>
        <taxon>Pezizomycotina</taxon>
        <taxon>Pezizomycetes</taxon>
        <taxon>Pezizales</taxon>
        <taxon>Tuberaceae</taxon>
        <taxon>Tuber</taxon>
    </lineage>
</organism>
<evidence type="ECO:0000256" key="2">
    <source>
        <dbReference type="ARBA" id="ARBA00022448"/>
    </source>
</evidence>
<evidence type="ECO:0000313" key="9">
    <source>
        <dbReference type="Proteomes" id="UP000244722"/>
    </source>
</evidence>
<sequence length="463" mass="52719">MPAKAYELAEKWQDYRTLVELCLEEIIRIEANQKELSNATSNCEAVERESAKLAHTKKQTIQRMEAYFNKFGEVYAIEIYEYLVENGQLQNLLNGFENWRETYLTRFLRCSRRHAKLSWIHDVGLGEYALAADTLLEVATEQEEDLWNKKVEISIGKLAKIAAMRYLDEQSVRSISSELELVDIQNCVYEAVKVIGRTSIGTDGAMQIVLEKYAGGTLTSRKPAGCRQVWKPAFAWAVEGKVMRVHELADLLTLVESDDEGTSWQAILDTHSRTDKHVQAAIYDTAVYTTIKFGYECGLFARSSPYQPLTPEETFFSDLLEELHTRFARADESELNTIGLDLLQGNKLLTRSLKKAQLHIWPPGMLNAAKRKAYSDYVGREERAIMEEWSWVTAPEHPRPRSRKFNIQTEEFRSRYSGSGGGESDDAALFHYGDSHYGDSGGGLTYGAKRNHVTMLTFALKYQ</sequence>
<reference evidence="8 9" key="1">
    <citation type="submission" date="2017-04" db="EMBL/GenBank/DDBJ databases">
        <title>Draft genome sequence of Tuber borchii Vittad., a whitish edible truffle.</title>
        <authorList>
            <consortium name="DOE Joint Genome Institute"/>
            <person name="Murat C."/>
            <person name="Kuo A."/>
            <person name="Barry K.W."/>
            <person name="Clum A."/>
            <person name="Dockter R.B."/>
            <person name="Fauchery L."/>
            <person name="Iotti M."/>
            <person name="Kohler A."/>
            <person name="Labutti K."/>
            <person name="Lindquist E.A."/>
            <person name="Lipzen A."/>
            <person name="Ohm R.A."/>
            <person name="Wang M."/>
            <person name="Grigoriev I.V."/>
            <person name="Zambonelli A."/>
            <person name="Martin F.M."/>
        </authorList>
    </citation>
    <scope>NUCLEOTIDE SEQUENCE [LARGE SCALE GENOMIC DNA]</scope>
    <source>
        <strain evidence="8 9">Tbo3840</strain>
    </source>
</reference>